<evidence type="ECO:0000313" key="1">
    <source>
        <dbReference type="EMBL" id="ATX81247.1"/>
    </source>
</evidence>
<evidence type="ECO:0008006" key="3">
    <source>
        <dbReference type="Google" id="ProtNLM"/>
    </source>
</evidence>
<dbReference type="AlphaFoldDB" id="A0A2K8L1T7"/>
<proteinExistence type="predicted"/>
<dbReference type="KEGG" id="mfn:Ga0123462_0372"/>
<evidence type="ECO:0000313" key="2">
    <source>
        <dbReference type="Proteomes" id="UP000231637"/>
    </source>
</evidence>
<protein>
    <recommendedName>
        <fullName evidence="3">YfiR family protein</fullName>
    </recommendedName>
</protein>
<keyword evidence="2" id="KW-1185">Reference proteome</keyword>
<accession>A0A2K8L1T7</accession>
<name>A0A2K8L1T7_9PROT</name>
<dbReference type="Pfam" id="PF13689">
    <property type="entry name" value="DUF4154"/>
    <property type="match status" value="1"/>
</dbReference>
<dbReference type="Proteomes" id="UP000231637">
    <property type="component" value="Chromosome"/>
</dbReference>
<sequence>MALPATSFATDQIKARADDLKSVYIFNFIRFTEWPENDSGQGDSATTLNILNNDRILEILEAIAAKPAGRQVGLKLQSCKDEACIQGSSVLYIGESEWSGLDPLLKLVDGRPILTISDIPGFAERGGMIEIKYHNEKLTFAVNLQAVERAGLYISAQLLQLGDVVGRKNE</sequence>
<dbReference type="EMBL" id="CP018800">
    <property type="protein sequence ID" value="ATX81247.1"/>
    <property type="molecule type" value="Genomic_DNA"/>
</dbReference>
<reference evidence="1 2" key="1">
    <citation type="submission" date="2016-12" db="EMBL/GenBank/DDBJ databases">
        <title>Isolation and genomic insights into novel planktonic Zetaproteobacteria from stratified waters of the Chesapeake Bay.</title>
        <authorList>
            <person name="McAllister S.M."/>
            <person name="Kato S."/>
            <person name="Chan C.S."/>
            <person name="Chiu B.K."/>
            <person name="Field E.K."/>
        </authorList>
    </citation>
    <scope>NUCLEOTIDE SEQUENCE [LARGE SCALE GENOMIC DNA]</scope>
    <source>
        <strain evidence="1 2">CP-8</strain>
    </source>
</reference>
<dbReference type="InterPro" id="IPR025293">
    <property type="entry name" value="YfiR/HmsC-like"/>
</dbReference>
<organism evidence="1 2">
    <name type="scientific">Mariprofundus ferrinatatus</name>
    <dbReference type="NCBI Taxonomy" id="1921087"/>
    <lineage>
        <taxon>Bacteria</taxon>
        <taxon>Pseudomonadati</taxon>
        <taxon>Pseudomonadota</taxon>
        <taxon>Candidatius Mariprofundia</taxon>
        <taxon>Mariprofundales</taxon>
        <taxon>Mariprofundaceae</taxon>
        <taxon>Mariprofundus</taxon>
    </lineage>
</organism>
<gene>
    <name evidence="1" type="ORF">Ga0123462_0372</name>
</gene>